<feature type="region of interest" description="Disordered" evidence="1">
    <location>
        <begin position="24"/>
        <end position="54"/>
    </location>
</feature>
<comment type="caution">
    <text evidence="3">The sequence shown here is derived from an EMBL/GenBank/DDBJ whole genome shotgun (WGS) entry which is preliminary data.</text>
</comment>
<keyword evidence="4" id="KW-1185">Reference proteome</keyword>
<dbReference type="AlphaFoldDB" id="A0AAV4FX65"/>
<feature type="compositionally biased region" description="Basic and acidic residues" evidence="1">
    <location>
        <begin position="24"/>
        <end position="33"/>
    </location>
</feature>
<protein>
    <submittedName>
        <fullName evidence="3">Uncharacterized protein</fullName>
    </submittedName>
</protein>
<keyword evidence="2" id="KW-0812">Transmembrane</keyword>
<evidence type="ECO:0000256" key="2">
    <source>
        <dbReference type="SAM" id="Phobius"/>
    </source>
</evidence>
<proteinExistence type="predicted"/>
<feature type="compositionally biased region" description="Polar residues" evidence="1">
    <location>
        <begin position="34"/>
        <end position="52"/>
    </location>
</feature>
<feature type="transmembrane region" description="Helical" evidence="2">
    <location>
        <begin position="106"/>
        <end position="130"/>
    </location>
</feature>
<dbReference type="EMBL" id="BMAT01011720">
    <property type="protein sequence ID" value="GFR77822.1"/>
    <property type="molecule type" value="Genomic_DNA"/>
</dbReference>
<feature type="transmembrane region" description="Helical" evidence="2">
    <location>
        <begin position="80"/>
        <end position="100"/>
    </location>
</feature>
<gene>
    <name evidence="3" type="ORF">ElyMa_005833600</name>
</gene>
<dbReference type="Proteomes" id="UP000762676">
    <property type="component" value="Unassembled WGS sequence"/>
</dbReference>
<evidence type="ECO:0000313" key="3">
    <source>
        <dbReference type="EMBL" id="GFR77822.1"/>
    </source>
</evidence>
<evidence type="ECO:0000256" key="1">
    <source>
        <dbReference type="SAM" id="MobiDB-lite"/>
    </source>
</evidence>
<evidence type="ECO:0000313" key="4">
    <source>
        <dbReference type="Proteomes" id="UP000762676"/>
    </source>
</evidence>
<accession>A0AAV4FX65</accession>
<organism evidence="3 4">
    <name type="scientific">Elysia marginata</name>
    <dbReference type="NCBI Taxonomy" id="1093978"/>
    <lineage>
        <taxon>Eukaryota</taxon>
        <taxon>Metazoa</taxon>
        <taxon>Spiralia</taxon>
        <taxon>Lophotrochozoa</taxon>
        <taxon>Mollusca</taxon>
        <taxon>Gastropoda</taxon>
        <taxon>Heterobranchia</taxon>
        <taxon>Euthyneura</taxon>
        <taxon>Panpulmonata</taxon>
        <taxon>Sacoglossa</taxon>
        <taxon>Placobranchoidea</taxon>
        <taxon>Plakobranchidae</taxon>
        <taxon>Elysia</taxon>
    </lineage>
</organism>
<sequence length="135" mass="14791">MRVIAGVTGFGQRRPLCSTRALRQETPGRRNDTDPQQPGSVNRMSGRTPDQLSSKHHWTAANILDNNVEDGNTMGGAISFLGMMMPAHYLILSSVMGPLIDATDNVWVPVIYAIVMLIASAACLTLLYCVPHRRK</sequence>
<keyword evidence="2" id="KW-1133">Transmembrane helix</keyword>
<reference evidence="3 4" key="1">
    <citation type="journal article" date="2021" name="Elife">
        <title>Chloroplast acquisition without the gene transfer in kleptoplastic sea slugs, Plakobranchus ocellatus.</title>
        <authorList>
            <person name="Maeda T."/>
            <person name="Takahashi S."/>
            <person name="Yoshida T."/>
            <person name="Shimamura S."/>
            <person name="Takaki Y."/>
            <person name="Nagai Y."/>
            <person name="Toyoda A."/>
            <person name="Suzuki Y."/>
            <person name="Arimoto A."/>
            <person name="Ishii H."/>
            <person name="Satoh N."/>
            <person name="Nishiyama T."/>
            <person name="Hasebe M."/>
            <person name="Maruyama T."/>
            <person name="Minagawa J."/>
            <person name="Obokata J."/>
            <person name="Shigenobu S."/>
        </authorList>
    </citation>
    <scope>NUCLEOTIDE SEQUENCE [LARGE SCALE GENOMIC DNA]</scope>
</reference>
<name>A0AAV4FX65_9GAST</name>
<keyword evidence="2" id="KW-0472">Membrane</keyword>